<organism evidence="1 2">
    <name type="scientific">Pseudomonas phage PMG1</name>
    <dbReference type="NCBI Taxonomy" id="2992927"/>
    <lineage>
        <taxon>Viruses</taxon>
        <taxon>Duplodnaviria</taxon>
        <taxon>Heunggongvirae</taxon>
        <taxon>Uroviricota</taxon>
        <taxon>Caudoviricetes</taxon>
        <taxon>Detrevirus</taxon>
        <taxon>Detrevirus PMG1</taxon>
    </lineage>
</organism>
<protein>
    <submittedName>
        <fullName evidence="1">Uncharacterized protein</fullName>
    </submittedName>
</protein>
<dbReference type="RefSeq" id="YP_005098279.1">
    <property type="nucleotide sequence ID" value="NC_016765.1"/>
</dbReference>
<evidence type="ECO:0000313" key="1">
    <source>
        <dbReference type="EMBL" id="AEX55947.1"/>
    </source>
</evidence>
<dbReference type="GeneID" id="11605182"/>
<reference evidence="1 2" key="1">
    <citation type="submission" date="2010-12" db="EMBL/GenBank/DDBJ databases">
        <authorList>
            <person name="Kropinski A.M."/>
            <person name="Krylov V."/>
            <person name="Pleteneva E."/>
            <person name="Shaburova O."/>
            <person name="Bourkaltseva M."/>
            <person name="Krylov S.V."/>
            <person name="Miroshnikov K."/>
        </authorList>
    </citation>
    <scope>NUCLEOTIDE SEQUENCE [LARGE SCALE GENOMIC DNA]</scope>
</reference>
<dbReference type="Proteomes" id="UP000007744">
    <property type="component" value="Segment"/>
</dbReference>
<dbReference type="KEGG" id="vg:11605182"/>
<evidence type="ECO:0000313" key="2">
    <source>
        <dbReference type="Proteomes" id="UP000007744"/>
    </source>
</evidence>
<name>H2BDI0_9CAUD</name>
<proteinExistence type="predicted"/>
<sequence>MKRSWTVIVGNKRFTMILMEDCDPLAVVKSIWPEGRIEQ</sequence>
<keyword evidence="2" id="KW-1185">Reference proteome</keyword>
<dbReference type="OrthoDB" id="28040at10239"/>
<accession>H2BDI0</accession>
<gene>
    <name evidence="1" type="ORF">PMG1_00076</name>
</gene>
<dbReference type="EMBL" id="HQ711985">
    <property type="protein sequence ID" value="AEX55947.1"/>
    <property type="molecule type" value="Genomic_DNA"/>
</dbReference>